<protein>
    <recommendedName>
        <fullName evidence="7">Serine/threonine-protein phosphatase 2A activator</fullName>
        <ecNumber evidence="7">5.2.1.8</ecNumber>
    </recommendedName>
    <alternativeName>
        <fullName evidence="7">Phosphotyrosyl phosphatase activator</fullName>
    </alternativeName>
</protein>
<keyword evidence="9" id="KW-1185">Reference proteome</keyword>
<dbReference type="GO" id="GO:0000159">
    <property type="term" value="C:protein phosphatase type 2A complex"/>
    <property type="evidence" value="ECO:0007669"/>
    <property type="project" value="TreeGrafter"/>
</dbReference>
<dbReference type="PANTHER" id="PTHR10012">
    <property type="entry name" value="SERINE/THREONINE-PROTEIN PHOSPHATASE 2A REGULATORY SUBUNIT B"/>
    <property type="match status" value="1"/>
</dbReference>
<dbReference type="CDD" id="cd04087">
    <property type="entry name" value="PTPA"/>
    <property type="match status" value="1"/>
</dbReference>
<comment type="subcellular location">
    <subcellularLocation>
        <location evidence="2 7">Cytoplasm</location>
    </subcellularLocation>
</comment>
<dbReference type="InterPro" id="IPR037218">
    <property type="entry name" value="PTPA_sf"/>
</dbReference>
<keyword evidence="4 7" id="KW-0963">Cytoplasm</keyword>
<evidence type="ECO:0000256" key="7">
    <source>
        <dbReference type="RuleBase" id="RU361210"/>
    </source>
</evidence>
<name>A0A194S0X2_RHOGW</name>
<sequence length="270" mass="29829">LVAFLRRERARIAQVPLQTSPQRFGNKAFRDWLPELQHALLALAPDLSNSLKAAVTPELHFHLLSSFGSPQRLDYGTGHELSFVAYLVCLVRARVFSERDECALVLRVFNEYIETVREVQRVFRLEPAGSKGVWGLDDHQHLVYLFGAAQLVGASSSLSLSRVSSLAGHPTLGPSSILSPSTLATHAPTSLFLSSIQHIHTLKRGPFAEHSPLLHQIATTVPSFAKVAKGLWDMYRAEVLAKVPVVQHCRFGDVALRWVDRDGGDELPSS</sequence>
<dbReference type="InterPro" id="IPR004327">
    <property type="entry name" value="Phstyr_phstse_ac"/>
</dbReference>
<dbReference type="RefSeq" id="XP_018270239.1">
    <property type="nucleotide sequence ID" value="XM_018417574.1"/>
</dbReference>
<keyword evidence="6 7" id="KW-0413">Isomerase</keyword>
<evidence type="ECO:0000256" key="2">
    <source>
        <dbReference type="ARBA" id="ARBA00004496"/>
    </source>
</evidence>
<dbReference type="STRING" id="578459.A0A194S0X2"/>
<evidence type="ECO:0000256" key="6">
    <source>
        <dbReference type="ARBA" id="ARBA00023235"/>
    </source>
</evidence>
<feature type="non-terminal residue" evidence="8">
    <location>
        <position position="1"/>
    </location>
</feature>
<proteinExistence type="inferred from homology"/>
<dbReference type="EC" id="5.2.1.8" evidence="7"/>
<dbReference type="InterPro" id="IPR043170">
    <property type="entry name" value="PTPA_C_lid"/>
</dbReference>
<dbReference type="EMBL" id="KQ474080">
    <property type="protein sequence ID" value="KPV74190.1"/>
    <property type="molecule type" value="Genomic_DNA"/>
</dbReference>
<evidence type="ECO:0000256" key="3">
    <source>
        <dbReference type="ARBA" id="ARBA00011019"/>
    </source>
</evidence>
<organism evidence="8 9">
    <name type="scientific">Rhodotorula graminis (strain WP1)</name>
    <dbReference type="NCBI Taxonomy" id="578459"/>
    <lineage>
        <taxon>Eukaryota</taxon>
        <taxon>Fungi</taxon>
        <taxon>Dikarya</taxon>
        <taxon>Basidiomycota</taxon>
        <taxon>Pucciniomycotina</taxon>
        <taxon>Microbotryomycetes</taxon>
        <taxon>Sporidiobolales</taxon>
        <taxon>Sporidiobolaceae</taxon>
        <taxon>Rhodotorula</taxon>
    </lineage>
</organism>
<dbReference type="GeneID" id="28978022"/>
<dbReference type="OMA" id="DACHISP"/>
<feature type="non-terminal residue" evidence="8">
    <location>
        <position position="270"/>
    </location>
</feature>
<reference evidence="8 9" key="1">
    <citation type="journal article" date="2015" name="Front. Microbiol.">
        <title>Genome sequence of the plant growth promoting endophytic yeast Rhodotorula graminis WP1.</title>
        <authorList>
            <person name="Firrincieli A."/>
            <person name="Otillar R."/>
            <person name="Salamov A."/>
            <person name="Schmutz J."/>
            <person name="Khan Z."/>
            <person name="Redman R.S."/>
            <person name="Fleck N.D."/>
            <person name="Lindquist E."/>
            <person name="Grigoriev I.V."/>
            <person name="Doty S.L."/>
        </authorList>
    </citation>
    <scope>NUCLEOTIDE SEQUENCE [LARGE SCALE GENOMIC DNA]</scope>
    <source>
        <strain evidence="8 9">WP1</strain>
    </source>
</reference>
<evidence type="ECO:0000313" key="9">
    <source>
        <dbReference type="Proteomes" id="UP000053890"/>
    </source>
</evidence>
<dbReference type="GO" id="GO:0007052">
    <property type="term" value="P:mitotic spindle organization"/>
    <property type="evidence" value="ECO:0007669"/>
    <property type="project" value="TreeGrafter"/>
</dbReference>
<dbReference type="AlphaFoldDB" id="A0A194S0X2"/>
<evidence type="ECO:0000256" key="4">
    <source>
        <dbReference type="ARBA" id="ARBA00022490"/>
    </source>
</evidence>
<dbReference type="GO" id="GO:0003755">
    <property type="term" value="F:peptidyl-prolyl cis-trans isomerase activity"/>
    <property type="evidence" value="ECO:0007669"/>
    <property type="project" value="UniProtKB-KW"/>
</dbReference>
<dbReference type="GO" id="GO:0008160">
    <property type="term" value="F:protein tyrosine phosphatase activator activity"/>
    <property type="evidence" value="ECO:0007669"/>
    <property type="project" value="TreeGrafter"/>
</dbReference>
<dbReference type="Proteomes" id="UP000053890">
    <property type="component" value="Unassembled WGS sequence"/>
</dbReference>
<comment type="function">
    <text evidence="7">PPIases accelerate the folding of proteins. It catalyzes the cis-trans isomerization of proline imidic peptide bonds in oligopeptides.</text>
</comment>
<dbReference type="PANTHER" id="PTHR10012:SF0">
    <property type="entry name" value="SERINE_THREONINE-PROTEIN PHOSPHATASE 2A ACTIVATOR"/>
    <property type="match status" value="1"/>
</dbReference>
<accession>A0A194S0X2</accession>
<dbReference type="GO" id="GO:0005737">
    <property type="term" value="C:cytoplasm"/>
    <property type="evidence" value="ECO:0007669"/>
    <property type="project" value="UniProtKB-SubCell"/>
</dbReference>
<dbReference type="Gene3D" id="1.20.120.1150">
    <property type="match status" value="1"/>
</dbReference>
<dbReference type="OrthoDB" id="16120at2759"/>
<evidence type="ECO:0000313" key="8">
    <source>
        <dbReference type="EMBL" id="KPV74190.1"/>
    </source>
</evidence>
<dbReference type="GO" id="GO:0005634">
    <property type="term" value="C:nucleus"/>
    <property type="evidence" value="ECO:0007669"/>
    <property type="project" value="TreeGrafter"/>
</dbReference>
<comment type="similarity">
    <text evidence="3 7">Belongs to the PTPA-type PPIase family.</text>
</comment>
<gene>
    <name evidence="8" type="ORF">RHOBADRAFT_5494</name>
</gene>
<comment type="catalytic activity">
    <reaction evidence="1 7">
        <text>[protein]-peptidylproline (omega=180) = [protein]-peptidylproline (omega=0)</text>
        <dbReference type="Rhea" id="RHEA:16237"/>
        <dbReference type="Rhea" id="RHEA-COMP:10747"/>
        <dbReference type="Rhea" id="RHEA-COMP:10748"/>
        <dbReference type="ChEBI" id="CHEBI:83833"/>
        <dbReference type="ChEBI" id="CHEBI:83834"/>
        <dbReference type="EC" id="5.2.1.8"/>
    </reaction>
</comment>
<keyword evidence="5 7" id="KW-0697">Rotamase</keyword>
<dbReference type="Pfam" id="PF03095">
    <property type="entry name" value="PTPA"/>
    <property type="match status" value="1"/>
</dbReference>
<dbReference type="SUPFAM" id="SSF140984">
    <property type="entry name" value="PTPA-like"/>
    <property type="match status" value="1"/>
</dbReference>
<evidence type="ECO:0000256" key="5">
    <source>
        <dbReference type="ARBA" id="ARBA00023110"/>
    </source>
</evidence>
<dbReference type="PIRSF" id="PIRSF016325">
    <property type="entry name" value="Phstyr_phstse_ac"/>
    <property type="match status" value="1"/>
</dbReference>
<evidence type="ECO:0000256" key="1">
    <source>
        <dbReference type="ARBA" id="ARBA00000971"/>
    </source>
</evidence>